<dbReference type="Pfam" id="PF14017">
    <property type="entry name" value="DUF4233"/>
    <property type="match status" value="1"/>
</dbReference>
<feature type="transmembrane region" description="Helical" evidence="2">
    <location>
        <begin position="43"/>
        <end position="62"/>
    </location>
</feature>
<keyword evidence="2" id="KW-1133">Transmembrane helix</keyword>
<protein>
    <recommendedName>
        <fullName evidence="5">DUF4233 domain-containing protein</fullName>
    </recommendedName>
</protein>
<keyword evidence="2" id="KW-0812">Transmembrane</keyword>
<dbReference type="InterPro" id="IPR025327">
    <property type="entry name" value="DUF4233"/>
</dbReference>
<comment type="caution">
    <text evidence="3">The sequence shown here is derived from an EMBL/GenBank/DDBJ whole genome shotgun (WGS) entry which is preliminary data.</text>
</comment>
<evidence type="ECO:0000256" key="2">
    <source>
        <dbReference type="SAM" id="Phobius"/>
    </source>
</evidence>
<feature type="region of interest" description="Disordered" evidence="1">
    <location>
        <begin position="1"/>
        <end position="28"/>
    </location>
</feature>
<gene>
    <name evidence="3" type="ORF">G443_004458</name>
</gene>
<dbReference type="EMBL" id="AUBJ02000001">
    <property type="protein sequence ID" value="MCP2334188.1"/>
    <property type="molecule type" value="Genomic_DNA"/>
</dbReference>
<name>A0ABT1JNT6_ACTCY</name>
<feature type="transmembrane region" description="Helical" evidence="2">
    <location>
        <begin position="120"/>
        <end position="136"/>
    </location>
</feature>
<evidence type="ECO:0008006" key="5">
    <source>
        <dbReference type="Google" id="ProtNLM"/>
    </source>
</evidence>
<evidence type="ECO:0000256" key="1">
    <source>
        <dbReference type="SAM" id="MobiDB-lite"/>
    </source>
</evidence>
<dbReference type="Proteomes" id="UP000791080">
    <property type="component" value="Unassembled WGS sequence"/>
</dbReference>
<reference evidence="3 4" key="1">
    <citation type="submission" date="2022-06" db="EMBL/GenBank/DDBJ databases">
        <title>Genomic Encyclopedia of Type Strains, Phase I: the one thousand microbial genomes (KMG-I) project.</title>
        <authorList>
            <person name="Kyrpides N."/>
        </authorList>
    </citation>
    <scope>NUCLEOTIDE SEQUENCE [LARGE SCALE GENOMIC DNA]</scope>
    <source>
        <strain evidence="3 4">DSM 43889</strain>
    </source>
</reference>
<keyword evidence="2" id="KW-0472">Membrane</keyword>
<dbReference type="RefSeq" id="WP_026418500.1">
    <property type="nucleotide sequence ID" value="NZ_AUBJ02000001.1"/>
</dbReference>
<evidence type="ECO:0000313" key="3">
    <source>
        <dbReference type="EMBL" id="MCP2334188.1"/>
    </source>
</evidence>
<sequence>MTDQPTADETRTDPAASSPATPGDGPVAFTPPAKDPFRSFRGVLAGTLVLEAIVVGLAVLVVDNLGSGVGSVGGWLVGGLAVAMVLAAGVQGRSWGLPVAIALQAAMICCAFITPALGALGLVFGLVWVGLLWMRWDVQLRMKEGRLPGQRPVGEHTD</sequence>
<accession>A0ABT1JNT6</accession>
<organism evidence="3 4">
    <name type="scientific">Actinoalloteichus caeruleus DSM 43889</name>
    <dbReference type="NCBI Taxonomy" id="1120930"/>
    <lineage>
        <taxon>Bacteria</taxon>
        <taxon>Bacillati</taxon>
        <taxon>Actinomycetota</taxon>
        <taxon>Actinomycetes</taxon>
        <taxon>Pseudonocardiales</taxon>
        <taxon>Pseudonocardiaceae</taxon>
        <taxon>Actinoalloteichus</taxon>
        <taxon>Actinoalloteichus cyanogriseus</taxon>
    </lineage>
</organism>
<feature type="transmembrane region" description="Helical" evidence="2">
    <location>
        <begin position="68"/>
        <end position="88"/>
    </location>
</feature>
<evidence type="ECO:0000313" key="4">
    <source>
        <dbReference type="Proteomes" id="UP000791080"/>
    </source>
</evidence>
<proteinExistence type="predicted"/>
<keyword evidence="4" id="KW-1185">Reference proteome</keyword>